<keyword evidence="3" id="KW-1185">Reference proteome</keyword>
<evidence type="ECO:0000259" key="1">
    <source>
        <dbReference type="Pfam" id="PF13391"/>
    </source>
</evidence>
<protein>
    <recommendedName>
        <fullName evidence="1">HNH nuclease domain-containing protein</fullName>
    </recommendedName>
</protein>
<accession>A0AAN8MNB7</accession>
<dbReference type="Proteomes" id="UP001313282">
    <property type="component" value="Unassembled WGS sequence"/>
</dbReference>
<reference evidence="2 3" key="1">
    <citation type="submission" date="2019-10" db="EMBL/GenBank/DDBJ databases">
        <authorList>
            <person name="Palmer J.M."/>
        </authorList>
    </citation>
    <scope>NUCLEOTIDE SEQUENCE [LARGE SCALE GENOMIC DNA]</scope>
    <source>
        <strain evidence="2 3">TWF718</strain>
    </source>
</reference>
<proteinExistence type="predicted"/>
<dbReference type="EMBL" id="JAVHNR010000012">
    <property type="protein sequence ID" value="KAK6329911.1"/>
    <property type="molecule type" value="Genomic_DNA"/>
</dbReference>
<evidence type="ECO:0000313" key="3">
    <source>
        <dbReference type="Proteomes" id="UP001313282"/>
    </source>
</evidence>
<sequence>MHTFTIQNQDYTLTARDCRPPTTVEKSRTAARIIGWSHKHNVRWRAPFEGIARQYMTLLNSTRRERGYINAAVRAFKESDIDGLTVRFIQAFGITGRGIHDLTASEVSPDKSWRIVSDVAATVVWPQSDDAVERRKRSDGYFRLINDALKASDLSITASFGAMIHVLSLSHELDLTSLNESGIGILDYQGCSGVELEKLGQSLNKIGITIDRAISHWLQRICASTIPSSRHSTPQPGIPARTFASVSVVSPRSTDLANQARIRDKHRCVVSHRTGKSVQVCHIIAYSIGKKISKRYKSEFWNFLAMFVGKEPMRKIHDYVIGQTDAGTLINRLENTILLSSELRVDFNEGIFVLEPLTQDASSPLPIDLLNFCASKIPTEYPVRYAQLPGQTRPLATRGAGLPSLSMDDVDPYELSQDPGIAGSRAYNHSLRRLLENGDIIWLRTDNPTSRPLPHPHLLWLHANISRVVRMSGRSGEYYYAMESDEEEEELELGV</sequence>
<dbReference type="Pfam" id="PF13391">
    <property type="entry name" value="HNH_2"/>
    <property type="match status" value="1"/>
</dbReference>
<dbReference type="AlphaFoldDB" id="A0AAN8MNB7"/>
<comment type="caution">
    <text evidence="2">The sequence shown here is derived from an EMBL/GenBank/DDBJ whole genome shotgun (WGS) entry which is preliminary data.</text>
</comment>
<organism evidence="2 3">
    <name type="scientific">Orbilia javanica</name>
    <dbReference type="NCBI Taxonomy" id="47235"/>
    <lineage>
        <taxon>Eukaryota</taxon>
        <taxon>Fungi</taxon>
        <taxon>Dikarya</taxon>
        <taxon>Ascomycota</taxon>
        <taxon>Pezizomycotina</taxon>
        <taxon>Orbiliomycetes</taxon>
        <taxon>Orbiliales</taxon>
        <taxon>Orbiliaceae</taxon>
        <taxon>Orbilia</taxon>
    </lineage>
</organism>
<gene>
    <name evidence="2" type="ORF">TWF718_003338</name>
</gene>
<feature type="domain" description="HNH nuclease" evidence="1">
    <location>
        <begin position="268"/>
        <end position="354"/>
    </location>
</feature>
<evidence type="ECO:0000313" key="2">
    <source>
        <dbReference type="EMBL" id="KAK6329911.1"/>
    </source>
</evidence>
<name>A0AAN8MNB7_9PEZI</name>
<dbReference type="InterPro" id="IPR003615">
    <property type="entry name" value="HNH_nuc"/>
</dbReference>